<evidence type="ECO:0000313" key="4">
    <source>
        <dbReference type="EMBL" id="ESP03586.1"/>
    </source>
</evidence>
<dbReference type="OMA" id="EVKYLKC"/>
<dbReference type="InterPro" id="IPR052281">
    <property type="entry name" value="GAREM"/>
</dbReference>
<dbReference type="Pfam" id="PF12736">
    <property type="entry name" value="CABIT"/>
    <property type="match status" value="1"/>
</dbReference>
<evidence type="ECO:0000259" key="3">
    <source>
        <dbReference type="Pfam" id="PF12736"/>
    </source>
</evidence>
<dbReference type="CTD" id="20250498"/>
<dbReference type="InterPro" id="IPR025946">
    <property type="entry name" value="CABIT_dom"/>
</dbReference>
<gene>
    <name evidence="4" type="ORF">LOTGIDRAFT_237593</name>
</gene>
<dbReference type="AlphaFoldDB" id="V4B7K5"/>
<keyword evidence="5" id="KW-1185">Reference proteome</keyword>
<evidence type="ECO:0000256" key="1">
    <source>
        <dbReference type="ARBA" id="ARBA00022553"/>
    </source>
</evidence>
<dbReference type="KEGG" id="lgi:LOTGIDRAFT_237593"/>
<keyword evidence="1" id="KW-0597">Phosphoprotein</keyword>
<evidence type="ECO:0000256" key="2">
    <source>
        <dbReference type="SAM" id="MobiDB-lite"/>
    </source>
</evidence>
<feature type="compositionally biased region" description="Polar residues" evidence="2">
    <location>
        <begin position="391"/>
        <end position="404"/>
    </location>
</feature>
<feature type="domain" description="CABIT" evidence="3">
    <location>
        <begin position="93"/>
        <end position="318"/>
    </location>
</feature>
<dbReference type="HOGENOM" id="CLU_649390_0_0_1"/>
<dbReference type="GeneID" id="20250498"/>
<sequence length="423" mass="47989">MASETDEQAKSNSSLYDGINDSEQYVFQFDDEKYKLGDFEDEKNLPTVVRFEDTQGDVTPGIKIYAETPVLFFTRRSQKQASVRTIYRDNSGAFFEVGQTLIIPEDYQGWFEVVPSDFTRASCYKSIAELAESMPRKFFTRSNIKAIRVITNENGEEQYLERKIPAGSILKTDSIFTAKWKTEAETGLFKKKSSQWTTYEVKYLNCITTTDQKEILIPLTTKGKFNAVYERGKLDCNSVYTMKDILSDLSLPVRVRLLFGKAPVVPCIFTGMLNVRSFKTEQKIIASTVLNKRNVLFEVPIGLGCSVQVSNNLEECCDLDTYRDGVKLCQKYAHMYSTMIKLSPKMDTNSQVMQHIPTDPSYMKTVDDALKALDLITDISLTEEPKDHLMESSSDTDSLRSDQPTIPRGTLMNLTRDTSQSTA</sequence>
<feature type="compositionally biased region" description="Polar residues" evidence="2">
    <location>
        <begin position="412"/>
        <end position="423"/>
    </location>
</feature>
<protein>
    <recommendedName>
        <fullName evidence="3">CABIT domain-containing protein</fullName>
    </recommendedName>
</protein>
<accession>V4B7K5</accession>
<proteinExistence type="predicted"/>
<evidence type="ECO:0000313" key="5">
    <source>
        <dbReference type="Proteomes" id="UP000030746"/>
    </source>
</evidence>
<dbReference type="PANTHER" id="PTHR14454:SF11">
    <property type="entry name" value="SERRANO, ISOFORM F"/>
    <property type="match status" value="1"/>
</dbReference>
<organism evidence="4 5">
    <name type="scientific">Lottia gigantea</name>
    <name type="common">Giant owl limpet</name>
    <dbReference type="NCBI Taxonomy" id="225164"/>
    <lineage>
        <taxon>Eukaryota</taxon>
        <taxon>Metazoa</taxon>
        <taxon>Spiralia</taxon>
        <taxon>Lophotrochozoa</taxon>
        <taxon>Mollusca</taxon>
        <taxon>Gastropoda</taxon>
        <taxon>Patellogastropoda</taxon>
        <taxon>Lottioidea</taxon>
        <taxon>Lottiidae</taxon>
        <taxon>Lottia</taxon>
    </lineage>
</organism>
<dbReference type="EMBL" id="KB199952">
    <property type="protein sequence ID" value="ESP03586.1"/>
    <property type="molecule type" value="Genomic_DNA"/>
</dbReference>
<name>V4B7K5_LOTGI</name>
<dbReference type="PANTHER" id="PTHR14454">
    <property type="entry name" value="GRB2-ASSOCIATED AND REGULATOR OF MAPK PROTEIN FAMILY MEMBER"/>
    <property type="match status" value="1"/>
</dbReference>
<reference evidence="4 5" key="1">
    <citation type="journal article" date="2013" name="Nature">
        <title>Insights into bilaterian evolution from three spiralian genomes.</title>
        <authorList>
            <person name="Simakov O."/>
            <person name="Marletaz F."/>
            <person name="Cho S.J."/>
            <person name="Edsinger-Gonzales E."/>
            <person name="Havlak P."/>
            <person name="Hellsten U."/>
            <person name="Kuo D.H."/>
            <person name="Larsson T."/>
            <person name="Lv J."/>
            <person name="Arendt D."/>
            <person name="Savage R."/>
            <person name="Osoegawa K."/>
            <person name="de Jong P."/>
            <person name="Grimwood J."/>
            <person name="Chapman J.A."/>
            <person name="Shapiro H."/>
            <person name="Aerts A."/>
            <person name="Otillar R.P."/>
            <person name="Terry A.Y."/>
            <person name="Boore J.L."/>
            <person name="Grigoriev I.V."/>
            <person name="Lindberg D.R."/>
            <person name="Seaver E.C."/>
            <person name="Weisblat D.A."/>
            <person name="Putnam N.H."/>
            <person name="Rokhsar D.S."/>
        </authorList>
    </citation>
    <scope>NUCLEOTIDE SEQUENCE [LARGE SCALE GENOMIC DNA]</scope>
</reference>
<dbReference type="RefSeq" id="XP_009045674.1">
    <property type="nucleotide sequence ID" value="XM_009047426.1"/>
</dbReference>
<feature type="region of interest" description="Disordered" evidence="2">
    <location>
        <begin position="384"/>
        <end position="423"/>
    </location>
</feature>
<dbReference type="OrthoDB" id="6076990at2759"/>
<dbReference type="Proteomes" id="UP000030746">
    <property type="component" value="Unassembled WGS sequence"/>
</dbReference>